<reference evidence="13" key="2">
    <citation type="submission" date="2021-04" db="EMBL/GenBank/DDBJ databases">
        <authorList>
            <person name="Gilroy R."/>
        </authorList>
    </citation>
    <scope>NUCLEOTIDE SEQUENCE</scope>
    <source>
        <strain evidence="13">ChiSxjej3B15-24422</strain>
    </source>
</reference>
<organism evidence="13 14">
    <name type="scientific">Candidatus Eisenbergiella pullistercoris</name>
    <dbReference type="NCBI Taxonomy" id="2838555"/>
    <lineage>
        <taxon>Bacteria</taxon>
        <taxon>Bacillati</taxon>
        <taxon>Bacillota</taxon>
        <taxon>Clostridia</taxon>
        <taxon>Lachnospirales</taxon>
        <taxon>Lachnospiraceae</taxon>
        <taxon>Eisenbergiella</taxon>
    </lineage>
</organism>
<keyword evidence="8 10" id="KW-0564">Palmitate</keyword>
<comment type="similarity">
    <text evidence="3 10">Belongs to the PstS family.</text>
</comment>
<keyword evidence="7 10" id="KW-0732">Signal</keyword>
<evidence type="ECO:0000313" key="14">
    <source>
        <dbReference type="Proteomes" id="UP000824007"/>
    </source>
</evidence>
<dbReference type="PANTHER" id="PTHR30570:SF1">
    <property type="entry name" value="PHOSPHATE-BINDING PROTEIN PSTS"/>
    <property type="match status" value="1"/>
</dbReference>
<comment type="caution">
    <text evidence="13">The sequence shown here is derived from an EMBL/GenBank/DDBJ whole genome shotgun (WGS) entry which is preliminary data.</text>
</comment>
<sequence>MKKKFVAIAAAATLVMAALAGCGSANTTTESSAAATSTEAASTEAASTEAASTEAASTEAASTEEAGTEAASTEETSSEAAAAEIPADLSGTVSMAGSTSMEKLANALAESFMAAYPGVTVTAEFTGSGAGIEAVTAGSVDIGNASRNLTDDEKAAGIMENIVAIDGIAVVADTANEVAGLTADQLASIYKGEITNWSEVGGADQPIVVVGREAGSGTRSAFEELLAIEDQCAYANELDSTGAVMAKVASTPGAIGYVSLDVLDDTVKTLAIDEVEPTVENIKGGSYALSRPFVMATNGEISEQSEAVQAIFTYLASDEGKALVESVGLITVD</sequence>
<keyword evidence="9 10" id="KW-0449">Lipoprotein</keyword>
<dbReference type="Gene3D" id="3.40.190.10">
    <property type="entry name" value="Periplasmic binding protein-like II"/>
    <property type="match status" value="2"/>
</dbReference>
<comment type="function">
    <text evidence="10">Involved in the system for phosphate transport across the cytoplasmic membrane.</text>
</comment>
<comment type="function">
    <text evidence="1">Part of the ABC transporter complex PstSACB involved in phosphate import.</text>
</comment>
<name>A0A9D1YQS1_9FIRM</name>
<feature type="chain" id="PRO_5039760341" description="Phosphate-binding protein" evidence="10">
    <location>
        <begin position="21"/>
        <end position="333"/>
    </location>
</feature>
<evidence type="ECO:0000256" key="11">
    <source>
        <dbReference type="SAM" id="MobiDB-lite"/>
    </source>
</evidence>
<dbReference type="InterPro" id="IPR024370">
    <property type="entry name" value="PBP_domain"/>
</dbReference>
<evidence type="ECO:0000256" key="9">
    <source>
        <dbReference type="ARBA" id="ARBA00023288"/>
    </source>
</evidence>
<feature type="compositionally biased region" description="Low complexity" evidence="11">
    <location>
        <begin position="55"/>
        <end position="84"/>
    </location>
</feature>
<dbReference type="InterPro" id="IPR011862">
    <property type="entry name" value="Phos-bd"/>
</dbReference>
<evidence type="ECO:0000256" key="4">
    <source>
        <dbReference type="ARBA" id="ARBA00011529"/>
    </source>
</evidence>
<evidence type="ECO:0000256" key="10">
    <source>
        <dbReference type="RuleBase" id="RU367119"/>
    </source>
</evidence>
<dbReference type="GO" id="GO:0005886">
    <property type="term" value="C:plasma membrane"/>
    <property type="evidence" value="ECO:0007669"/>
    <property type="project" value="UniProtKB-SubCell"/>
</dbReference>
<evidence type="ECO:0000256" key="2">
    <source>
        <dbReference type="ARBA" id="ARBA00004193"/>
    </source>
</evidence>
<evidence type="ECO:0000256" key="7">
    <source>
        <dbReference type="ARBA" id="ARBA00022729"/>
    </source>
</evidence>
<dbReference type="SUPFAM" id="SSF53850">
    <property type="entry name" value="Periplasmic binding protein-like II"/>
    <property type="match status" value="1"/>
</dbReference>
<keyword evidence="5 10" id="KW-0813">Transport</keyword>
<protein>
    <recommendedName>
        <fullName evidence="10">Phosphate-binding protein</fullName>
    </recommendedName>
</protein>
<dbReference type="EMBL" id="DXDD01000143">
    <property type="protein sequence ID" value="HIY61320.1"/>
    <property type="molecule type" value="Genomic_DNA"/>
</dbReference>
<dbReference type="Proteomes" id="UP000824007">
    <property type="component" value="Unassembled WGS sequence"/>
</dbReference>
<dbReference type="CDD" id="cd13653">
    <property type="entry name" value="PBP2_phosphate_like_1"/>
    <property type="match status" value="1"/>
</dbReference>
<dbReference type="NCBIfam" id="TIGR02136">
    <property type="entry name" value="ptsS_2"/>
    <property type="match status" value="1"/>
</dbReference>
<dbReference type="AlphaFoldDB" id="A0A9D1YQS1"/>
<keyword evidence="6 10" id="KW-0592">Phosphate transport</keyword>
<dbReference type="PANTHER" id="PTHR30570">
    <property type="entry name" value="PERIPLASMIC PHOSPHATE BINDING COMPONENT OF PHOSPHATE ABC TRANSPORTER"/>
    <property type="match status" value="1"/>
</dbReference>
<feature type="region of interest" description="Disordered" evidence="11">
    <location>
        <begin position="55"/>
        <end position="85"/>
    </location>
</feature>
<reference evidence="13" key="1">
    <citation type="journal article" date="2021" name="PeerJ">
        <title>Extensive microbial diversity within the chicken gut microbiome revealed by metagenomics and culture.</title>
        <authorList>
            <person name="Gilroy R."/>
            <person name="Ravi A."/>
            <person name="Getino M."/>
            <person name="Pursley I."/>
            <person name="Horton D.L."/>
            <person name="Alikhan N.F."/>
            <person name="Baker D."/>
            <person name="Gharbi K."/>
            <person name="Hall N."/>
            <person name="Watson M."/>
            <person name="Adriaenssens E.M."/>
            <person name="Foster-Nyarko E."/>
            <person name="Jarju S."/>
            <person name="Secka A."/>
            <person name="Antonio M."/>
            <person name="Oren A."/>
            <person name="Chaudhuri R.R."/>
            <person name="La Ragione R."/>
            <person name="Hildebrand F."/>
            <person name="Pallen M.J."/>
        </authorList>
    </citation>
    <scope>NUCLEOTIDE SEQUENCE</scope>
    <source>
        <strain evidence="13">ChiSxjej3B15-24422</strain>
    </source>
</reference>
<dbReference type="GO" id="GO:0006817">
    <property type="term" value="P:phosphate ion transport"/>
    <property type="evidence" value="ECO:0007669"/>
    <property type="project" value="UniProtKB-UniRule"/>
</dbReference>
<keyword evidence="10" id="KW-1003">Cell membrane</keyword>
<dbReference type="PROSITE" id="PS51257">
    <property type="entry name" value="PROKAR_LIPOPROTEIN"/>
    <property type="match status" value="1"/>
</dbReference>
<dbReference type="InterPro" id="IPR050811">
    <property type="entry name" value="Phosphate_ABC_transporter"/>
</dbReference>
<evidence type="ECO:0000256" key="5">
    <source>
        <dbReference type="ARBA" id="ARBA00022448"/>
    </source>
</evidence>
<gene>
    <name evidence="13" type="ORF">H9831_11695</name>
</gene>
<evidence type="ECO:0000256" key="8">
    <source>
        <dbReference type="ARBA" id="ARBA00023139"/>
    </source>
</evidence>
<feature type="signal peptide" evidence="10">
    <location>
        <begin position="1"/>
        <end position="20"/>
    </location>
</feature>
<dbReference type="GO" id="GO:0042301">
    <property type="term" value="F:phosphate ion binding"/>
    <property type="evidence" value="ECO:0007669"/>
    <property type="project" value="UniProtKB-UniRule"/>
</dbReference>
<comment type="subcellular location">
    <subcellularLocation>
        <location evidence="2 10">Cell membrane</location>
        <topology evidence="2 10">Lipid-anchor</topology>
    </subcellularLocation>
</comment>
<accession>A0A9D1YQS1</accession>
<evidence type="ECO:0000256" key="3">
    <source>
        <dbReference type="ARBA" id="ARBA00008725"/>
    </source>
</evidence>
<evidence type="ECO:0000313" key="13">
    <source>
        <dbReference type="EMBL" id="HIY61320.1"/>
    </source>
</evidence>
<keyword evidence="10" id="KW-0472">Membrane</keyword>
<evidence type="ECO:0000259" key="12">
    <source>
        <dbReference type="Pfam" id="PF12849"/>
    </source>
</evidence>
<proteinExistence type="inferred from homology"/>
<evidence type="ECO:0000256" key="1">
    <source>
        <dbReference type="ARBA" id="ARBA00002841"/>
    </source>
</evidence>
<feature type="domain" description="PBP" evidence="12">
    <location>
        <begin position="85"/>
        <end position="319"/>
    </location>
</feature>
<evidence type="ECO:0000256" key="6">
    <source>
        <dbReference type="ARBA" id="ARBA00022592"/>
    </source>
</evidence>
<comment type="subunit">
    <text evidence="4 10">The complex is composed of two ATP-binding proteins (PstB), two transmembrane proteins (PstC and PstA) and a solute-binding protein (PstS).</text>
</comment>
<dbReference type="Pfam" id="PF12849">
    <property type="entry name" value="PBP_like_2"/>
    <property type="match status" value="1"/>
</dbReference>